<organism evidence="4">
    <name type="scientific">Gongylonema pulchrum</name>
    <dbReference type="NCBI Taxonomy" id="637853"/>
    <lineage>
        <taxon>Eukaryota</taxon>
        <taxon>Metazoa</taxon>
        <taxon>Ecdysozoa</taxon>
        <taxon>Nematoda</taxon>
        <taxon>Chromadorea</taxon>
        <taxon>Rhabditida</taxon>
        <taxon>Spirurina</taxon>
        <taxon>Spiruromorpha</taxon>
        <taxon>Spiruroidea</taxon>
        <taxon>Gongylonematidae</taxon>
        <taxon>Gongylonema</taxon>
    </lineage>
</organism>
<keyword evidence="1" id="KW-0472">Membrane</keyword>
<dbReference type="Proteomes" id="UP000271098">
    <property type="component" value="Unassembled WGS sequence"/>
</dbReference>
<protein>
    <submittedName>
        <fullName evidence="2 4">Uncharacterized protein</fullName>
    </submittedName>
</protein>
<feature type="transmembrane region" description="Helical" evidence="1">
    <location>
        <begin position="105"/>
        <end position="124"/>
    </location>
</feature>
<feature type="transmembrane region" description="Helical" evidence="1">
    <location>
        <begin position="38"/>
        <end position="59"/>
    </location>
</feature>
<feature type="transmembrane region" description="Helical" evidence="1">
    <location>
        <begin position="7"/>
        <end position="26"/>
    </location>
</feature>
<proteinExistence type="predicted"/>
<dbReference type="OrthoDB" id="6376512at2759"/>
<sequence>MVPTADFWEVFMLFVSFALLICAFQLEDSQRMLLETDHNFALSFFLLIAFILSWLPVIVVRFLPQAMLSAADMATVDFVFVWLAIGGPSSKLLISLFINQEFRTALGQCISALCPCCCLASVAARQRRRLEYRSLSERRSRFS</sequence>
<keyword evidence="1" id="KW-1133">Transmembrane helix</keyword>
<dbReference type="SUPFAM" id="SSF81321">
    <property type="entry name" value="Family A G protein-coupled receptor-like"/>
    <property type="match status" value="1"/>
</dbReference>
<dbReference type="WBParaSite" id="GPUH_0002126601-mRNA-1">
    <property type="protein sequence ID" value="GPUH_0002126601-mRNA-1"/>
    <property type="gene ID" value="GPUH_0002126601"/>
</dbReference>
<reference evidence="2 3" key="2">
    <citation type="submission" date="2018-11" db="EMBL/GenBank/DDBJ databases">
        <authorList>
            <consortium name="Pathogen Informatics"/>
        </authorList>
    </citation>
    <scope>NUCLEOTIDE SEQUENCE [LARGE SCALE GENOMIC DNA]</scope>
</reference>
<dbReference type="AlphaFoldDB" id="A0A183EJV0"/>
<dbReference type="EMBL" id="UYRT01092137">
    <property type="protein sequence ID" value="VDN37836.1"/>
    <property type="molecule type" value="Genomic_DNA"/>
</dbReference>
<keyword evidence="3" id="KW-1185">Reference proteome</keyword>
<evidence type="ECO:0000313" key="4">
    <source>
        <dbReference type="WBParaSite" id="GPUH_0002126601-mRNA-1"/>
    </source>
</evidence>
<reference evidence="4" key="1">
    <citation type="submission" date="2016-06" db="UniProtKB">
        <authorList>
            <consortium name="WormBaseParasite"/>
        </authorList>
    </citation>
    <scope>IDENTIFICATION</scope>
</reference>
<evidence type="ECO:0000313" key="2">
    <source>
        <dbReference type="EMBL" id="VDN37836.1"/>
    </source>
</evidence>
<evidence type="ECO:0000313" key="3">
    <source>
        <dbReference type="Proteomes" id="UP000271098"/>
    </source>
</evidence>
<evidence type="ECO:0000256" key="1">
    <source>
        <dbReference type="SAM" id="Phobius"/>
    </source>
</evidence>
<keyword evidence="1" id="KW-0812">Transmembrane</keyword>
<name>A0A183EJV0_9BILA</name>
<accession>A0A183EJV0</accession>
<gene>
    <name evidence="2" type="ORF">GPUH_LOCUS21240</name>
</gene>
<dbReference type="Gene3D" id="1.20.1070.10">
    <property type="entry name" value="Rhodopsin 7-helix transmembrane proteins"/>
    <property type="match status" value="1"/>
</dbReference>